<evidence type="ECO:0000313" key="1">
    <source>
        <dbReference type="EMBL" id="ALI34681.1"/>
    </source>
</evidence>
<organism evidence="1 2">
    <name type="scientific">Candidatus Nitrosocosmicus oleophilus</name>
    <dbReference type="NCBI Taxonomy" id="1353260"/>
    <lineage>
        <taxon>Archaea</taxon>
        <taxon>Nitrososphaerota</taxon>
        <taxon>Nitrososphaeria</taxon>
        <taxon>Nitrososphaerales</taxon>
        <taxon>Nitrososphaeraceae</taxon>
        <taxon>Candidatus Nitrosocosmicus</taxon>
    </lineage>
</organism>
<dbReference type="AlphaFoldDB" id="A0A654LWQ5"/>
<accession>A0A654LWQ5</accession>
<dbReference type="KEGG" id="taa:NMY3_00468"/>
<sequence length="206" mass="25399">MYDVWLLLQDKLFFIYVSKNEEWKKRYQEDWGYVSSMVRFFQWWIKREFKEDLSVEVDILPVIPGRLFDRINLAYLLRDHRERGFSIFHFYLTYFGPLWSDCRMDVYHGENFGLAAWLRPKVFSSDFKNEKFFADNNCAKISHIICHEIIRRKMKKRKVYFDQVHKIWDLHTKDDVPFLYYNKQFNRVSQNGEYKYVTIDASKLEY</sequence>
<name>A0A654LWQ5_9ARCH</name>
<dbReference type="EMBL" id="CP012850">
    <property type="protein sequence ID" value="ALI34681.1"/>
    <property type="molecule type" value="Genomic_DNA"/>
</dbReference>
<proteinExistence type="predicted"/>
<dbReference type="Proteomes" id="UP000058925">
    <property type="component" value="Chromosome"/>
</dbReference>
<evidence type="ECO:0000313" key="2">
    <source>
        <dbReference type="Proteomes" id="UP000058925"/>
    </source>
</evidence>
<reference evidence="2" key="1">
    <citation type="submission" date="2015-10" db="EMBL/GenBank/DDBJ databases">
        <title>Niche specialization of a soil ammonia-oxidizing archaeon, Candidatus Nitrosocosmicus oleophilus.</title>
        <authorList>
            <person name="Jung M.-Y."/>
            <person name="Rhee S.-K."/>
        </authorList>
    </citation>
    <scope>NUCLEOTIDE SEQUENCE [LARGE SCALE GENOMIC DNA]</scope>
    <source>
        <strain evidence="2">MY3</strain>
    </source>
</reference>
<gene>
    <name evidence="1" type="ORF">NMY3_00468</name>
</gene>
<protein>
    <submittedName>
        <fullName evidence="1">Uncharacterized protein</fullName>
    </submittedName>
</protein>
<keyword evidence="2" id="KW-1185">Reference proteome</keyword>